<evidence type="ECO:0008006" key="2">
    <source>
        <dbReference type="Google" id="ProtNLM"/>
    </source>
</evidence>
<reference evidence="1" key="1">
    <citation type="submission" date="2024-02" db="EMBL/GenBank/DDBJ databases">
        <title>Complete genome sequence of Vreelandella sp. SM1641, a marine exopolysaccharide-producing bacterium isolated from deep-sea hydrothermal sediment of the southwest Indian Ocean.</title>
        <authorList>
            <person name="Zhu H."/>
            <person name="Sun M."/>
        </authorList>
    </citation>
    <scope>NUCLEOTIDE SEQUENCE</scope>
    <source>
        <strain evidence="1">SM1641</strain>
    </source>
</reference>
<proteinExistence type="predicted"/>
<protein>
    <recommendedName>
        <fullName evidence="2">Restriction endonuclease subunit M</fullName>
    </recommendedName>
</protein>
<dbReference type="KEGG" id="vrs:V8F66_18630"/>
<name>A0AAU7XN18_9GAMM</name>
<dbReference type="EMBL" id="CP158484">
    <property type="protein sequence ID" value="XBY58281.1"/>
    <property type="molecule type" value="Genomic_DNA"/>
</dbReference>
<gene>
    <name evidence="1" type="ORF">V8F66_18630</name>
</gene>
<dbReference type="RefSeq" id="WP_218927813.1">
    <property type="nucleotide sequence ID" value="NZ_CP158484.1"/>
</dbReference>
<organism evidence="1">
    <name type="scientific">Vreelandella sp. SM1641</name>
    <dbReference type="NCBI Taxonomy" id="3126101"/>
    <lineage>
        <taxon>Bacteria</taxon>
        <taxon>Pseudomonadati</taxon>
        <taxon>Pseudomonadota</taxon>
        <taxon>Gammaproteobacteria</taxon>
        <taxon>Oceanospirillales</taxon>
        <taxon>Halomonadaceae</taxon>
        <taxon>Vreelandella</taxon>
    </lineage>
</organism>
<dbReference type="AlphaFoldDB" id="A0AAU7XN18"/>
<accession>A0AAU7XN18</accession>
<evidence type="ECO:0000313" key="1">
    <source>
        <dbReference type="EMBL" id="XBY58281.1"/>
    </source>
</evidence>
<sequence length="407" mass="46058">MGKAACAIYSGQRYDVNSSAVIPKNKSNLPALWAFCESGDFSKQVRLLDNSLKLAPKTLLKVSFDLDHWTKVAEQKYPHGLPEPYTDDPTQWIFHGHPCGSVVWDEESKWTAHGALRTDDTVLQVAVARLLGYRWPAELDPEMELAEEQREWVKRCEALLGHVDRDGIVCLPAVRGERRAVDRLEALLAEAYGDQWSAATRSKLLESVDHAGKGLESWLGDKFFAQHCKLFQNRPFIWHIWDGLKDGFSALVNYHKLDYKALETLTYTYLGDWITQQKKQITDGIDGAEARLAAAEALQKSLELILEGEEPYDIFVRWKPLEEQPIGWHPDLNDGVRLNIRPFLSVPDVKKKDAGVLMHKPNIHWKKDRGKDVESAPWYDLGPQLGGAKGDRINDYHITLAAKAAAK</sequence>